<dbReference type="SUPFAM" id="SSF56042">
    <property type="entry name" value="PurM C-terminal domain-like"/>
    <property type="match status" value="1"/>
</dbReference>
<dbReference type="Gene3D" id="3.90.650.10">
    <property type="entry name" value="PurM-like C-terminal domain"/>
    <property type="match status" value="1"/>
</dbReference>
<dbReference type="Gene3D" id="3.30.1330.10">
    <property type="entry name" value="PurM-like, N-terminal domain"/>
    <property type="match status" value="1"/>
</dbReference>
<proteinExistence type="predicted"/>
<protein>
    <submittedName>
        <fullName evidence="2">Unannotated protein</fullName>
    </submittedName>
</protein>
<reference evidence="2" key="1">
    <citation type="submission" date="2020-05" db="EMBL/GenBank/DDBJ databases">
        <authorList>
            <person name="Chiriac C."/>
            <person name="Salcher M."/>
            <person name="Ghai R."/>
            <person name="Kavagutti S V."/>
        </authorList>
    </citation>
    <scope>NUCLEOTIDE SEQUENCE</scope>
</reference>
<evidence type="ECO:0000259" key="1">
    <source>
        <dbReference type="Pfam" id="PF02769"/>
    </source>
</evidence>
<dbReference type="CDD" id="cd02204">
    <property type="entry name" value="PurL_repeat2"/>
    <property type="match status" value="1"/>
</dbReference>
<dbReference type="GO" id="GO:0006189">
    <property type="term" value="P:'de novo' IMP biosynthetic process"/>
    <property type="evidence" value="ECO:0007669"/>
    <property type="project" value="InterPro"/>
</dbReference>
<dbReference type="EMBL" id="CAFBPF010000227">
    <property type="protein sequence ID" value="CAB5024513.1"/>
    <property type="molecule type" value="Genomic_DNA"/>
</dbReference>
<evidence type="ECO:0000313" key="2">
    <source>
        <dbReference type="EMBL" id="CAB5024513.1"/>
    </source>
</evidence>
<dbReference type="InterPro" id="IPR010918">
    <property type="entry name" value="PurM-like_C_dom"/>
</dbReference>
<sequence length="215" mass="21553">MSEACRALGLPVIGGNVSFYNESSGVDIDPTPVVGVIGLLEGLGETAPSTIGFKEDQAIVVLGTTAAEFGGSEWADLHGLRNGVPPEADLEIGHALNGLIAALVSERIVTTVHDCADGGLAVSLAEMSIAGGVGFTVDIGGAVGCFSESASRIVLGVDPKRVVEVLGRASASGIAAEEVGVTGGERLIATGAFSVALLDAETTWRDAIPNALGLS</sequence>
<feature type="domain" description="PurM-like C-terminal" evidence="1">
    <location>
        <begin position="55"/>
        <end position="185"/>
    </location>
</feature>
<name>A0A6J7R6Y1_9ZZZZ</name>
<dbReference type="InterPro" id="IPR010074">
    <property type="entry name" value="PRibForGlyAmidine_synth_PurL"/>
</dbReference>
<dbReference type="Pfam" id="PF02769">
    <property type="entry name" value="AIRS_C"/>
    <property type="match status" value="1"/>
</dbReference>
<dbReference type="InterPro" id="IPR036921">
    <property type="entry name" value="PurM-like_N_sf"/>
</dbReference>
<dbReference type="PANTHER" id="PTHR43555:SF1">
    <property type="entry name" value="PHOSPHORIBOSYLFORMYLGLYCINAMIDINE SYNTHASE SUBUNIT PURL"/>
    <property type="match status" value="1"/>
</dbReference>
<dbReference type="AlphaFoldDB" id="A0A6J7R6Y1"/>
<accession>A0A6J7R6Y1</accession>
<dbReference type="SUPFAM" id="SSF55326">
    <property type="entry name" value="PurM N-terminal domain-like"/>
    <property type="match status" value="1"/>
</dbReference>
<dbReference type="InterPro" id="IPR036676">
    <property type="entry name" value="PurM-like_C_sf"/>
</dbReference>
<dbReference type="PANTHER" id="PTHR43555">
    <property type="entry name" value="PHOSPHORIBOSYLFORMYLGLYCINAMIDINE SYNTHASE SUBUNIT PURL"/>
    <property type="match status" value="1"/>
</dbReference>
<gene>
    <name evidence="2" type="ORF">UFOPK4071_01417</name>
</gene>
<organism evidence="2">
    <name type="scientific">freshwater metagenome</name>
    <dbReference type="NCBI Taxonomy" id="449393"/>
    <lineage>
        <taxon>unclassified sequences</taxon>
        <taxon>metagenomes</taxon>
        <taxon>ecological metagenomes</taxon>
    </lineage>
</organism>
<dbReference type="GO" id="GO:0004642">
    <property type="term" value="F:phosphoribosylformylglycinamidine synthase activity"/>
    <property type="evidence" value="ECO:0007669"/>
    <property type="project" value="InterPro"/>
</dbReference>